<evidence type="ECO:0000259" key="7">
    <source>
        <dbReference type="Pfam" id="PF04234"/>
    </source>
</evidence>
<proteinExistence type="predicted"/>
<keyword evidence="9" id="KW-1185">Reference proteome</keyword>
<sequence>MTRVLRAAALTLLCGFALLLGTGVAAAHTRLLGSDPADGTSLDAGPSRVALEFNETMQAGFSTITVVGPDGTQFQTGGVTADGATVAVDVGPLGAAGRYEIGYRVISEDGHPVTGSVAFTLTADGPAAAAPAAPSSSSQAAAAPAPAAAPAAPAGDGGMPVWPWIVGAVVLVGGGVAAALRLGRS</sequence>
<dbReference type="GO" id="GO:0005886">
    <property type="term" value="C:plasma membrane"/>
    <property type="evidence" value="ECO:0007669"/>
    <property type="project" value="TreeGrafter"/>
</dbReference>
<keyword evidence="2" id="KW-0479">Metal-binding</keyword>
<keyword evidence="3 6" id="KW-0732">Signal</keyword>
<feature type="domain" description="CopC" evidence="7">
    <location>
        <begin position="28"/>
        <end position="121"/>
    </location>
</feature>
<name>A0A6M6JH09_9PSEU</name>
<dbReference type="SUPFAM" id="SSF81296">
    <property type="entry name" value="E set domains"/>
    <property type="match status" value="1"/>
</dbReference>
<protein>
    <submittedName>
        <fullName evidence="8">Copper resistance protein CopC</fullName>
    </submittedName>
</protein>
<dbReference type="GO" id="GO:0006825">
    <property type="term" value="P:copper ion transport"/>
    <property type="evidence" value="ECO:0007669"/>
    <property type="project" value="InterPro"/>
</dbReference>
<evidence type="ECO:0000256" key="2">
    <source>
        <dbReference type="ARBA" id="ARBA00022723"/>
    </source>
</evidence>
<dbReference type="GO" id="GO:0030313">
    <property type="term" value="C:cell envelope"/>
    <property type="evidence" value="ECO:0007669"/>
    <property type="project" value="UniProtKB-SubCell"/>
</dbReference>
<dbReference type="Proteomes" id="UP000505377">
    <property type="component" value="Chromosome"/>
</dbReference>
<accession>A0A6M6JH09</accession>
<gene>
    <name evidence="8" type="ORF">HOP40_07530</name>
</gene>
<dbReference type="AlphaFoldDB" id="A0A6M6JH09"/>
<dbReference type="InterPro" id="IPR014755">
    <property type="entry name" value="Cu-Rt/internalin_Ig-like"/>
</dbReference>
<evidence type="ECO:0000256" key="4">
    <source>
        <dbReference type="ARBA" id="ARBA00023008"/>
    </source>
</evidence>
<dbReference type="GO" id="GO:0005507">
    <property type="term" value="F:copper ion binding"/>
    <property type="evidence" value="ECO:0007669"/>
    <property type="project" value="InterPro"/>
</dbReference>
<keyword evidence="4" id="KW-0186">Copper</keyword>
<dbReference type="Gene3D" id="2.60.40.1220">
    <property type="match status" value="1"/>
</dbReference>
<evidence type="ECO:0000256" key="3">
    <source>
        <dbReference type="ARBA" id="ARBA00022729"/>
    </source>
</evidence>
<evidence type="ECO:0000256" key="6">
    <source>
        <dbReference type="SAM" id="SignalP"/>
    </source>
</evidence>
<dbReference type="PANTHER" id="PTHR34820:SF4">
    <property type="entry name" value="INNER MEMBRANE PROTEIN YEBZ"/>
    <property type="match status" value="1"/>
</dbReference>
<keyword evidence="5" id="KW-0812">Transmembrane</keyword>
<dbReference type="GO" id="GO:0046688">
    <property type="term" value="P:response to copper ion"/>
    <property type="evidence" value="ECO:0007669"/>
    <property type="project" value="InterPro"/>
</dbReference>
<dbReference type="InterPro" id="IPR007348">
    <property type="entry name" value="CopC_dom"/>
</dbReference>
<evidence type="ECO:0000256" key="5">
    <source>
        <dbReference type="SAM" id="Phobius"/>
    </source>
</evidence>
<dbReference type="Pfam" id="PF04234">
    <property type="entry name" value="CopC"/>
    <property type="match status" value="1"/>
</dbReference>
<feature type="signal peptide" evidence="6">
    <location>
        <begin position="1"/>
        <end position="27"/>
    </location>
</feature>
<comment type="subcellular location">
    <subcellularLocation>
        <location evidence="1">Cell envelope</location>
    </subcellularLocation>
</comment>
<dbReference type="KEGG" id="pbro:HOP40_07530"/>
<organism evidence="8 9">
    <name type="scientific">Pseudonocardia broussonetiae</name>
    <dbReference type="NCBI Taxonomy" id="2736640"/>
    <lineage>
        <taxon>Bacteria</taxon>
        <taxon>Bacillati</taxon>
        <taxon>Actinomycetota</taxon>
        <taxon>Actinomycetes</taxon>
        <taxon>Pseudonocardiales</taxon>
        <taxon>Pseudonocardiaceae</taxon>
        <taxon>Pseudonocardia</taxon>
    </lineage>
</organism>
<reference evidence="8 9" key="1">
    <citation type="submission" date="2020-05" db="EMBL/GenBank/DDBJ databases">
        <authorList>
            <person name="Mo P."/>
        </authorList>
    </citation>
    <scope>NUCLEOTIDE SEQUENCE [LARGE SCALE GENOMIC DNA]</scope>
    <source>
        <strain evidence="8 9">Gen01</strain>
    </source>
</reference>
<dbReference type="GO" id="GO:0042597">
    <property type="term" value="C:periplasmic space"/>
    <property type="evidence" value="ECO:0007669"/>
    <property type="project" value="InterPro"/>
</dbReference>
<dbReference type="InterPro" id="IPR032694">
    <property type="entry name" value="CopC/D"/>
</dbReference>
<dbReference type="RefSeq" id="WP_172156000.1">
    <property type="nucleotide sequence ID" value="NZ_CP053564.1"/>
</dbReference>
<evidence type="ECO:0000256" key="1">
    <source>
        <dbReference type="ARBA" id="ARBA00004196"/>
    </source>
</evidence>
<keyword evidence="5" id="KW-0472">Membrane</keyword>
<feature type="transmembrane region" description="Helical" evidence="5">
    <location>
        <begin position="161"/>
        <end position="180"/>
    </location>
</feature>
<dbReference type="InterPro" id="IPR014756">
    <property type="entry name" value="Ig_E-set"/>
</dbReference>
<feature type="chain" id="PRO_5027034460" evidence="6">
    <location>
        <begin position="28"/>
        <end position="185"/>
    </location>
</feature>
<evidence type="ECO:0000313" key="8">
    <source>
        <dbReference type="EMBL" id="QJY45669.1"/>
    </source>
</evidence>
<keyword evidence="5" id="KW-1133">Transmembrane helix</keyword>
<evidence type="ECO:0000313" key="9">
    <source>
        <dbReference type="Proteomes" id="UP000505377"/>
    </source>
</evidence>
<dbReference type="PANTHER" id="PTHR34820">
    <property type="entry name" value="INNER MEMBRANE PROTEIN YEBZ"/>
    <property type="match status" value="1"/>
</dbReference>
<dbReference type="EMBL" id="CP053564">
    <property type="protein sequence ID" value="QJY45669.1"/>
    <property type="molecule type" value="Genomic_DNA"/>
</dbReference>